<protein>
    <submittedName>
        <fullName evidence="1">Uncharacterized protein</fullName>
    </submittedName>
</protein>
<organism evidence="1 2">
    <name type="scientific">Thiohalocapsa halophila</name>
    <dbReference type="NCBI Taxonomy" id="69359"/>
    <lineage>
        <taxon>Bacteria</taxon>
        <taxon>Pseudomonadati</taxon>
        <taxon>Pseudomonadota</taxon>
        <taxon>Gammaproteobacteria</taxon>
        <taxon>Chromatiales</taxon>
        <taxon>Chromatiaceae</taxon>
        <taxon>Thiohalocapsa</taxon>
    </lineage>
</organism>
<keyword evidence="2" id="KW-1185">Reference proteome</keyword>
<evidence type="ECO:0000313" key="2">
    <source>
        <dbReference type="Proteomes" id="UP000748752"/>
    </source>
</evidence>
<dbReference type="Proteomes" id="UP000748752">
    <property type="component" value="Unassembled WGS sequence"/>
</dbReference>
<reference evidence="1 2" key="1">
    <citation type="journal article" date="2020" name="Microorganisms">
        <title>Osmotic Adaptation and Compatible Solute Biosynthesis of Phototrophic Bacteria as Revealed from Genome Analyses.</title>
        <authorList>
            <person name="Imhoff J.F."/>
            <person name="Rahn T."/>
            <person name="Kunzel S."/>
            <person name="Keller A."/>
            <person name="Neulinger S.C."/>
        </authorList>
    </citation>
    <scope>NUCLEOTIDE SEQUENCE [LARGE SCALE GENOMIC DNA]</scope>
    <source>
        <strain evidence="1 2">DSM 6210</strain>
    </source>
</reference>
<feature type="non-terminal residue" evidence="1">
    <location>
        <position position="1"/>
    </location>
</feature>
<gene>
    <name evidence="1" type="ORF">CKO31_25120</name>
</gene>
<dbReference type="EMBL" id="NRRV01000156">
    <property type="protein sequence ID" value="MBK1633948.1"/>
    <property type="molecule type" value="Genomic_DNA"/>
</dbReference>
<evidence type="ECO:0000313" key="1">
    <source>
        <dbReference type="EMBL" id="MBK1633948.1"/>
    </source>
</evidence>
<sequence length="134" mass="15125">ELSPDQENVFVRAELVFTDDDEDTQPEDIAEWAAFGFLFTLAALSFQDARPRGMSGIDYQANDHFTVADFFDCLSFKYGELHLEADYVRGRSMKTAVTVRKDGAVMLTTWGRGQSALRWLDELQGKPRIAPVPD</sequence>
<accession>A0ABS1CPS6</accession>
<proteinExistence type="predicted"/>
<name>A0ABS1CPS6_9GAMM</name>
<comment type="caution">
    <text evidence="1">The sequence shown here is derived from an EMBL/GenBank/DDBJ whole genome shotgun (WGS) entry which is preliminary data.</text>
</comment>
<dbReference type="RefSeq" id="WP_200243582.1">
    <property type="nucleotide sequence ID" value="NZ_NRRV01000156.1"/>
</dbReference>